<keyword evidence="5" id="KW-1185">Reference proteome</keyword>
<proteinExistence type="predicted"/>
<dbReference type="EMBL" id="PDLM01000013">
    <property type="protein sequence ID" value="RDW63411.1"/>
    <property type="molecule type" value="Genomic_DNA"/>
</dbReference>
<dbReference type="Proteomes" id="UP000256645">
    <property type="component" value="Unassembled WGS sequence"/>
</dbReference>
<dbReference type="PROSITE" id="PS50297">
    <property type="entry name" value="ANK_REP_REGION"/>
    <property type="match status" value="2"/>
</dbReference>
<dbReference type="GO" id="GO:0000976">
    <property type="term" value="F:transcription cis-regulatory region binding"/>
    <property type="evidence" value="ECO:0007669"/>
    <property type="project" value="TreeGrafter"/>
</dbReference>
<dbReference type="InterPro" id="IPR036770">
    <property type="entry name" value="Ankyrin_rpt-contain_sf"/>
</dbReference>
<evidence type="ECO:0000256" key="1">
    <source>
        <dbReference type="ARBA" id="ARBA00022737"/>
    </source>
</evidence>
<reference evidence="4 5" key="1">
    <citation type="journal article" date="2018" name="IMA Fungus">
        <title>IMA Genome-F 9: Draft genome sequence of Annulohypoxylon stygium, Aspergillus mulundensis, Berkeleyomyces basicola (syn. Thielaviopsis basicola), Ceratocystis smalleyi, two Cercospora beticola strains, Coleophoma cylindrospora, Fusarium fracticaudum, Phialophora cf. hyalina, and Morchella septimelata.</title>
        <authorList>
            <person name="Wingfield B.D."/>
            <person name="Bills G.F."/>
            <person name="Dong Y."/>
            <person name="Huang W."/>
            <person name="Nel W.J."/>
            <person name="Swalarsk-Parry B.S."/>
            <person name="Vaghefi N."/>
            <person name="Wilken P.M."/>
            <person name="An Z."/>
            <person name="de Beer Z.W."/>
            <person name="De Vos L."/>
            <person name="Chen L."/>
            <person name="Duong T.A."/>
            <person name="Gao Y."/>
            <person name="Hammerbacher A."/>
            <person name="Kikkert J.R."/>
            <person name="Li Y."/>
            <person name="Li H."/>
            <person name="Li K."/>
            <person name="Li Q."/>
            <person name="Liu X."/>
            <person name="Ma X."/>
            <person name="Naidoo K."/>
            <person name="Pethybridge S.J."/>
            <person name="Sun J."/>
            <person name="Steenkamp E.T."/>
            <person name="van der Nest M.A."/>
            <person name="van Wyk S."/>
            <person name="Wingfield M.J."/>
            <person name="Xiong C."/>
            <person name="Yue Q."/>
            <person name="Zhang X."/>
        </authorList>
    </citation>
    <scope>NUCLEOTIDE SEQUENCE [LARGE SCALE GENOMIC DNA]</scope>
    <source>
        <strain evidence="4 5">BP6252</strain>
    </source>
</reference>
<feature type="repeat" description="ANK" evidence="3">
    <location>
        <begin position="433"/>
        <end position="465"/>
    </location>
</feature>
<keyword evidence="1" id="KW-0677">Repeat</keyword>
<dbReference type="PANTHER" id="PTHR24193:SF121">
    <property type="entry name" value="ADA2A-CONTAINING COMPLEX COMPONENT 3, ISOFORM D"/>
    <property type="match status" value="1"/>
</dbReference>
<name>A0A3D8QNW0_9HELO</name>
<dbReference type="PANTHER" id="PTHR24193">
    <property type="entry name" value="ANKYRIN REPEAT PROTEIN"/>
    <property type="match status" value="1"/>
</dbReference>
<dbReference type="InterPro" id="IPR002110">
    <property type="entry name" value="Ankyrin_rpt"/>
</dbReference>
<protein>
    <submittedName>
        <fullName evidence="4">Uncharacterized protein</fullName>
    </submittedName>
</protein>
<accession>A0A3D8QNW0</accession>
<keyword evidence="2 3" id="KW-0040">ANK repeat</keyword>
<dbReference type="Pfam" id="PF00023">
    <property type="entry name" value="Ank"/>
    <property type="match status" value="2"/>
</dbReference>
<dbReference type="SUPFAM" id="SSF48403">
    <property type="entry name" value="Ankyrin repeat"/>
    <property type="match status" value="1"/>
</dbReference>
<evidence type="ECO:0000256" key="2">
    <source>
        <dbReference type="ARBA" id="ARBA00023043"/>
    </source>
</evidence>
<dbReference type="STRING" id="1849047.A0A3D8QNW0"/>
<dbReference type="InterPro" id="IPR050663">
    <property type="entry name" value="Ankyrin-SOCS_Box"/>
</dbReference>
<dbReference type="Gene3D" id="1.25.40.20">
    <property type="entry name" value="Ankyrin repeat-containing domain"/>
    <property type="match status" value="2"/>
</dbReference>
<comment type="caution">
    <text evidence="4">The sequence shown here is derived from an EMBL/GenBank/DDBJ whole genome shotgun (WGS) entry which is preliminary data.</text>
</comment>
<dbReference type="AlphaFoldDB" id="A0A3D8QNW0"/>
<evidence type="ECO:0000313" key="4">
    <source>
        <dbReference type="EMBL" id="RDW63411.1"/>
    </source>
</evidence>
<evidence type="ECO:0000313" key="5">
    <source>
        <dbReference type="Proteomes" id="UP000256645"/>
    </source>
</evidence>
<dbReference type="SMART" id="SM00248">
    <property type="entry name" value="ANK"/>
    <property type="match status" value="2"/>
</dbReference>
<feature type="repeat" description="ANK" evidence="3">
    <location>
        <begin position="319"/>
        <end position="351"/>
    </location>
</feature>
<dbReference type="GO" id="GO:0005634">
    <property type="term" value="C:nucleus"/>
    <property type="evidence" value="ECO:0007669"/>
    <property type="project" value="TreeGrafter"/>
</dbReference>
<dbReference type="OrthoDB" id="4062651at2759"/>
<dbReference type="GO" id="GO:0045944">
    <property type="term" value="P:positive regulation of transcription by RNA polymerase II"/>
    <property type="evidence" value="ECO:0007669"/>
    <property type="project" value="TreeGrafter"/>
</dbReference>
<sequence>MTDCVDPMEYDILRVVVGRYPNEQGICYVANHVCWEVIDESFGESANTAAILEPAGTNLPLISPEPGMQPDIYRMSWAPAALWAVQCDAAKKLEEGDHEDAALQLASCFHLGFGVKPDRERMLRNLELARVSSSLGRALHYRIISTFQKDIDTESLSDLDTELLDCVTGDTYLPKRIWTYQRSTLKVDLSNAVQEMQLNELPLTSIVEIKNDTLLARVLEERKYSDEDISAALLMACQQGNPKSALQLSSVCNDFIPDPEQPSPLHWLIMFPDSEVREVIQALVHGTRGSRTGPCREILDFVPTEGPGTVFFPEHCMELFRTPLHWAVRARKLELVRLLIEMGSNFNARWGDSWRFNIGTSKPDCLNISPLDVAVAFHLGATPFLGGGRLKSPGTILPVAVDFRSSRKSILRPLLEHSAELRTPSILNARGYISCTALHRAAYNGDHDAVKTLLDYGADSTVKSRTSNAALDLATSLLQDVAETGPGVDHEKVSRKGPQAVEDFVAGLNRIQEMLQDETNRRSTS</sequence>
<dbReference type="PROSITE" id="PS50088">
    <property type="entry name" value="ANK_REPEAT"/>
    <property type="match status" value="2"/>
</dbReference>
<organism evidence="4 5">
    <name type="scientific">Coleophoma cylindrospora</name>
    <dbReference type="NCBI Taxonomy" id="1849047"/>
    <lineage>
        <taxon>Eukaryota</taxon>
        <taxon>Fungi</taxon>
        <taxon>Dikarya</taxon>
        <taxon>Ascomycota</taxon>
        <taxon>Pezizomycotina</taxon>
        <taxon>Leotiomycetes</taxon>
        <taxon>Helotiales</taxon>
        <taxon>Dermateaceae</taxon>
        <taxon>Coleophoma</taxon>
    </lineage>
</organism>
<evidence type="ECO:0000256" key="3">
    <source>
        <dbReference type="PROSITE-ProRule" id="PRU00023"/>
    </source>
</evidence>
<gene>
    <name evidence="4" type="ORF">BP6252_10956</name>
</gene>